<reference evidence="1" key="1">
    <citation type="submission" date="2022-11" db="EMBL/GenBank/DDBJ databases">
        <authorList>
            <person name="Kikuchi T."/>
        </authorList>
    </citation>
    <scope>NUCLEOTIDE SEQUENCE</scope>
    <source>
        <strain evidence="1">PS1010</strain>
    </source>
</reference>
<proteinExistence type="predicted"/>
<name>A0A9P1I319_9PELO</name>
<dbReference type="EMBL" id="CANHGI010000001">
    <property type="protein sequence ID" value="CAI5437428.1"/>
    <property type="molecule type" value="Genomic_DNA"/>
</dbReference>
<evidence type="ECO:0000313" key="2">
    <source>
        <dbReference type="Proteomes" id="UP001152747"/>
    </source>
</evidence>
<evidence type="ECO:0000313" key="1">
    <source>
        <dbReference type="EMBL" id="CAI5437428.1"/>
    </source>
</evidence>
<gene>
    <name evidence="1" type="ORF">CAMP_LOCUS65</name>
</gene>
<dbReference type="OrthoDB" id="5819140at2759"/>
<sequence length="201" mass="23610">MDQHQNQRIKKVLECDTLLLFLQNSFKEVNGSRVINIKTWIRNVLVKYDKIAKNDKISKTQDILYHNQLVESYLDDQNRSKDSSIMFGLTVVCWKTRDFRVACQLVWGAANTKLKELISFHELRVSLNSDDSYRRFAFALSMPIGKNYACFESAHFAFYDDSYRDFDLKIVMDAAFEFIEQLNAFQITDEIRLNLESSNFN</sequence>
<organism evidence="1 2">
    <name type="scientific">Caenorhabditis angaria</name>
    <dbReference type="NCBI Taxonomy" id="860376"/>
    <lineage>
        <taxon>Eukaryota</taxon>
        <taxon>Metazoa</taxon>
        <taxon>Ecdysozoa</taxon>
        <taxon>Nematoda</taxon>
        <taxon>Chromadorea</taxon>
        <taxon>Rhabditida</taxon>
        <taxon>Rhabditina</taxon>
        <taxon>Rhabditomorpha</taxon>
        <taxon>Rhabditoidea</taxon>
        <taxon>Rhabditidae</taxon>
        <taxon>Peloderinae</taxon>
        <taxon>Caenorhabditis</taxon>
    </lineage>
</organism>
<comment type="caution">
    <text evidence="1">The sequence shown here is derived from an EMBL/GenBank/DDBJ whole genome shotgun (WGS) entry which is preliminary data.</text>
</comment>
<accession>A0A9P1I319</accession>
<dbReference type="AlphaFoldDB" id="A0A9P1I319"/>
<keyword evidence="2" id="KW-1185">Reference proteome</keyword>
<dbReference type="Proteomes" id="UP001152747">
    <property type="component" value="Unassembled WGS sequence"/>
</dbReference>
<protein>
    <submittedName>
        <fullName evidence="1">Uncharacterized protein</fullName>
    </submittedName>
</protein>